<name>A0ACB5SX53_AMBMO</name>
<sequence length="965" mass="105159">MIDSSQLNQIAQGPPAFKGFLKKWTNFANGYKLRWFILDVDGRLSYYKSPNDIFNTCRGMIHLSNAELKMDSSEKSKFEIILKNKNGGSPVKWHLKANHVTETNRWVWALQTAITYQKDLERKHPVPGQKQQIQNRVAETSGNSTSTATGTGVGASQLSASSSVNHTSHSVGSGSTHSTPPPSALAPPTNSNNLPPSRSGTNSSALSVTSTDSIPSSEKSKTSIYKKPFKKVSKMARRSSQHSLLDNAKNPGLKYTNFASETHRRNASTASLVAPLSDNVGVVGAGASSTLIGATKEAYYHDSQGEEEDDDDLDDEDGDDASDDEDADVDTGAVKPNISQLIVVRNQLNMELNSFNEFLNNNDPNVSKDELVKVSQTVLKSISALIEKENDLMEKKRAKMERVFERQREISSIWEGSIRQLELEIQDREAKICTLEDKVKILKKALKTSINATDIPTIITSPPPPDASAHQKQPSNSGIDSRIGGVAATAAAVSLAASAGASRQEQAGFTFPQKQGNTIEPIAEASNETNAAIPETDKPVSKEDTNAPADTDRHARFSDEPSTVTPPTDSQKLNPLLTSRHSSDLMPTLEKVKTLDIPNNEEVVKILEEEDDSDDEFFDAEESDVDSEAEEEAQQLAAATTSVPAQSNLPPVSSPLKEEINEPAIEPVAPVAAPTDSTASTVAPAALAASAAVGVPAVVAAESDKPGKKDPIPSTSEKATVVGEESNKEIVVNGFRLKSEKQIERYQRIQSEATFKGYEDPLRTTLDKEDNRPKISLWGVLKSLVGKDMTKMTLPVSFNEPTSLLQRNTEVIEYSDLLDKAATIEDSTLRMVYVAAFAASEYVSTIGRIAKPFNPLLGETYEYARPDKGYRCFVEQVSHHPPISALLAEAPSWSYFGESNVKTKFLGRSFDIKHLGTWFCEIFPDNGATDKKGQKHDSELYTWKKCANSVVGIIIAKRLESKFSL</sequence>
<comment type="caution">
    <text evidence="1">The sequence shown here is derived from an EMBL/GenBank/DDBJ whole genome shotgun (WGS) entry which is preliminary data.</text>
</comment>
<gene>
    <name evidence="1" type="ORF">Amon02_000212700</name>
</gene>
<evidence type="ECO:0000313" key="2">
    <source>
        <dbReference type="Proteomes" id="UP001165064"/>
    </source>
</evidence>
<organism evidence="1 2">
    <name type="scientific">Ambrosiozyma monospora</name>
    <name type="common">Yeast</name>
    <name type="synonym">Endomycopsis monosporus</name>
    <dbReference type="NCBI Taxonomy" id="43982"/>
    <lineage>
        <taxon>Eukaryota</taxon>
        <taxon>Fungi</taxon>
        <taxon>Dikarya</taxon>
        <taxon>Ascomycota</taxon>
        <taxon>Saccharomycotina</taxon>
        <taxon>Pichiomycetes</taxon>
        <taxon>Pichiales</taxon>
        <taxon>Pichiaceae</taxon>
        <taxon>Ambrosiozyma</taxon>
    </lineage>
</organism>
<reference evidence="1" key="1">
    <citation type="submission" date="2023-04" db="EMBL/GenBank/DDBJ databases">
        <title>Ambrosiozyma monospora NBRC 10751.</title>
        <authorList>
            <person name="Ichikawa N."/>
            <person name="Sato H."/>
            <person name="Tonouchi N."/>
        </authorList>
    </citation>
    <scope>NUCLEOTIDE SEQUENCE</scope>
    <source>
        <strain evidence="1">NBRC 10751</strain>
    </source>
</reference>
<proteinExistence type="predicted"/>
<protein>
    <submittedName>
        <fullName evidence="1">Unnamed protein product</fullName>
    </submittedName>
</protein>
<dbReference type="Proteomes" id="UP001165064">
    <property type="component" value="Unassembled WGS sequence"/>
</dbReference>
<dbReference type="EMBL" id="BSXS01001185">
    <property type="protein sequence ID" value="GME75361.1"/>
    <property type="molecule type" value="Genomic_DNA"/>
</dbReference>
<evidence type="ECO:0000313" key="1">
    <source>
        <dbReference type="EMBL" id="GME75361.1"/>
    </source>
</evidence>
<keyword evidence="2" id="KW-1185">Reference proteome</keyword>
<accession>A0ACB5SX53</accession>